<dbReference type="AlphaFoldDB" id="A0A1B7N3C4"/>
<reference evidence="2 3" key="1">
    <citation type="submission" date="2016-06" db="EMBL/GenBank/DDBJ databases">
        <title>Comparative genomics of the ectomycorrhizal sister species Rhizopogon vinicolor and Rhizopogon vesiculosus (Basidiomycota: Boletales) reveals a divergence of the mating type B locus.</title>
        <authorList>
            <consortium name="DOE Joint Genome Institute"/>
            <person name="Mujic A.B."/>
            <person name="Kuo A."/>
            <person name="Tritt A."/>
            <person name="Lipzen A."/>
            <person name="Chen C."/>
            <person name="Johnson J."/>
            <person name="Sharma A."/>
            <person name="Barry K."/>
            <person name="Grigoriev I.V."/>
            <person name="Spatafora J.W."/>
        </authorList>
    </citation>
    <scope>NUCLEOTIDE SEQUENCE [LARGE SCALE GENOMIC DNA]</scope>
    <source>
        <strain evidence="2 3">AM-OR11-026</strain>
    </source>
</reference>
<evidence type="ECO:0000313" key="2">
    <source>
        <dbReference type="EMBL" id="OAX39356.1"/>
    </source>
</evidence>
<keyword evidence="1" id="KW-0812">Transmembrane</keyword>
<feature type="transmembrane region" description="Helical" evidence="1">
    <location>
        <begin position="115"/>
        <end position="138"/>
    </location>
</feature>
<evidence type="ECO:0000313" key="3">
    <source>
        <dbReference type="Proteomes" id="UP000092154"/>
    </source>
</evidence>
<feature type="transmembrane region" description="Helical" evidence="1">
    <location>
        <begin position="20"/>
        <end position="40"/>
    </location>
</feature>
<proteinExistence type="predicted"/>
<dbReference type="EMBL" id="KV448253">
    <property type="protein sequence ID" value="OAX39356.1"/>
    <property type="molecule type" value="Genomic_DNA"/>
</dbReference>
<protein>
    <recommendedName>
        <fullName evidence="4">G-protein coupled receptors family 3 profile domain-containing protein</fullName>
    </recommendedName>
</protein>
<organism evidence="2 3">
    <name type="scientific">Rhizopogon vinicolor AM-OR11-026</name>
    <dbReference type="NCBI Taxonomy" id="1314800"/>
    <lineage>
        <taxon>Eukaryota</taxon>
        <taxon>Fungi</taxon>
        <taxon>Dikarya</taxon>
        <taxon>Basidiomycota</taxon>
        <taxon>Agaricomycotina</taxon>
        <taxon>Agaricomycetes</taxon>
        <taxon>Agaricomycetidae</taxon>
        <taxon>Boletales</taxon>
        <taxon>Suillineae</taxon>
        <taxon>Rhizopogonaceae</taxon>
        <taxon>Rhizopogon</taxon>
    </lineage>
</organism>
<gene>
    <name evidence="2" type="ORF">K503DRAFT_95316</name>
</gene>
<evidence type="ECO:0008006" key="4">
    <source>
        <dbReference type="Google" id="ProtNLM"/>
    </source>
</evidence>
<feature type="transmembrane region" description="Helical" evidence="1">
    <location>
        <begin position="75"/>
        <end position="94"/>
    </location>
</feature>
<evidence type="ECO:0000256" key="1">
    <source>
        <dbReference type="SAM" id="Phobius"/>
    </source>
</evidence>
<dbReference type="Proteomes" id="UP000092154">
    <property type="component" value="Unassembled WGS sequence"/>
</dbReference>
<keyword evidence="1" id="KW-0472">Membrane</keyword>
<sequence length="210" mass="23469">MLDVILITRLHAMYQQSRKILAFIIVVFLTLTVTCGVYVAKGTALISGEKFVLSGTYQCGYEYEGDALLLMHESWIFRTIWEVFALCLAVWIVVKHFRVLRQSSKRWAIGEYLSILIKTHVLYFIAFAAVSCFNLGYLSPKLSGSFSVGAKIYAGILTITMPMQMFVLGPRLILSIREYHAKDVGNSGEGAGMCTMVFQEGAHVFIDDGV</sequence>
<dbReference type="OrthoDB" id="3341843at2759"/>
<feature type="transmembrane region" description="Helical" evidence="1">
    <location>
        <begin position="150"/>
        <end position="168"/>
    </location>
</feature>
<keyword evidence="3" id="KW-1185">Reference proteome</keyword>
<name>A0A1B7N3C4_9AGAM</name>
<dbReference type="InParanoid" id="A0A1B7N3C4"/>
<keyword evidence="1" id="KW-1133">Transmembrane helix</keyword>
<accession>A0A1B7N3C4</accession>